<accession>A0A8S3YC24</accession>
<proteinExistence type="predicted"/>
<dbReference type="Proteomes" id="UP000691718">
    <property type="component" value="Unassembled WGS sequence"/>
</dbReference>
<evidence type="ECO:0000313" key="1">
    <source>
        <dbReference type="EMBL" id="CAG5055582.1"/>
    </source>
</evidence>
<comment type="caution">
    <text evidence="1">The sequence shown here is derived from an EMBL/GenBank/DDBJ whole genome shotgun (WGS) entry which is preliminary data.</text>
</comment>
<dbReference type="Pfam" id="PF03392">
    <property type="entry name" value="OS-D"/>
    <property type="match status" value="1"/>
</dbReference>
<dbReference type="InterPro" id="IPR005055">
    <property type="entry name" value="A10/PebIII"/>
</dbReference>
<reference evidence="1" key="1">
    <citation type="submission" date="2021-04" db="EMBL/GenBank/DDBJ databases">
        <authorList>
            <person name="Tunstrom K."/>
        </authorList>
    </citation>
    <scope>NUCLEOTIDE SEQUENCE</scope>
</reference>
<keyword evidence="2" id="KW-1185">Reference proteome</keyword>
<protein>
    <submittedName>
        <fullName evidence="1">(apollo) hypothetical protein</fullName>
    </submittedName>
</protein>
<dbReference type="OrthoDB" id="6344725at2759"/>
<dbReference type="PANTHER" id="PTHR11257">
    <property type="entry name" value="CHEMOSENSORY PROTEIN-RELATED"/>
    <property type="match status" value="1"/>
</dbReference>
<evidence type="ECO:0000313" key="2">
    <source>
        <dbReference type="Proteomes" id="UP000691718"/>
    </source>
</evidence>
<sequence>MLSKAKPNQIGLLKKPDVQDKYFTHLDMKIAILLSVFVAVVVARPEEDLYSKYEYFDVKEVITNQRLLKAYSHCFLGKEKCTSEGKDFKKLIPEAVRTECVKCSEKQKSLLAQVIKAVVEQLPVEWEELSKEYNPNGVYTVSLNQFLEKYANN</sequence>
<gene>
    <name evidence="1" type="ORF">PAPOLLO_LOCUS26331</name>
</gene>
<name>A0A8S3YC24_PARAO</name>
<organism evidence="1 2">
    <name type="scientific">Parnassius apollo</name>
    <name type="common">Apollo butterfly</name>
    <name type="synonym">Papilio apollo</name>
    <dbReference type="NCBI Taxonomy" id="110799"/>
    <lineage>
        <taxon>Eukaryota</taxon>
        <taxon>Metazoa</taxon>
        <taxon>Ecdysozoa</taxon>
        <taxon>Arthropoda</taxon>
        <taxon>Hexapoda</taxon>
        <taxon>Insecta</taxon>
        <taxon>Pterygota</taxon>
        <taxon>Neoptera</taxon>
        <taxon>Endopterygota</taxon>
        <taxon>Lepidoptera</taxon>
        <taxon>Glossata</taxon>
        <taxon>Ditrysia</taxon>
        <taxon>Papilionoidea</taxon>
        <taxon>Papilionidae</taxon>
        <taxon>Parnassiinae</taxon>
        <taxon>Parnassini</taxon>
        <taxon>Parnassius</taxon>
        <taxon>Parnassius</taxon>
    </lineage>
</organism>
<dbReference type="AlphaFoldDB" id="A0A8S3YC24"/>
<dbReference type="PANTHER" id="PTHR11257:SF12">
    <property type="entry name" value="EJACULATORY BULB-SPECIFIC PROTEIN 3-RELATED"/>
    <property type="match status" value="1"/>
</dbReference>
<dbReference type="EMBL" id="CAJQZP010001584">
    <property type="protein sequence ID" value="CAG5055582.1"/>
    <property type="molecule type" value="Genomic_DNA"/>
</dbReference>